<gene>
    <name evidence="1" type="ORF">GCM10010307_11120</name>
</gene>
<reference evidence="1 2" key="1">
    <citation type="journal article" date="2019" name="Int. J. Syst. Evol. Microbiol.">
        <title>The Global Catalogue of Microorganisms (GCM) 10K type strain sequencing project: providing services to taxonomists for standard genome sequencing and annotation.</title>
        <authorList>
            <consortium name="The Broad Institute Genomics Platform"/>
            <consortium name="The Broad Institute Genome Sequencing Center for Infectious Disease"/>
            <person name="Wu L."/>
            <person name="Ma J."/>
        </authorList>
    </citation>
    <scope>NUCLEOTIDE SEQUENCE [LARGE SCALE GENOMIC DNA]</scope>
    <source>
        <strain evidence="1 2">JCM 4524</strain>
    </source>
</reference>
<sequence length="85" mass="10237">MERWVLSPRRELLDRTLIWNAHHLRHALSEYERFYNEHRTHRSLQAAAPLRALPETITDPREIARLDIRRHDRLGGVIHEYQHAA</sequence>
<protein>
    <recommendedName>
        <fullName evidence="3">Integrase</fullName>
    </recommendedName>
</protein>
<evidence type="ECO:0008006" key="3">
    <source>
        <dbReference type="Google" id="ProtNLM"/>
    </source>
</evidence>
<accession>A0ABN3QFG1</accession>
<name>A0ABN3QFG1_9ACTN</name>
<comment type="caution">
    <text evidence="1">The sequence shown here is derived from an EMBL/GenBank/DDBJ whole genome shotgun (WGS) entry which is preliminary data.</text>
</comment>
<dbReference type="Proteomes" id="UP001500151">
    <property type="component" value="Unassembled WGS sequence"/>
</dbReference>
<keyword evidence="2" id="KW-1185">Reference proteome</keyword>
<evidence type="ECO:0000313" key="1">
    <source>
        <dbReference type="EMBL" id="GAA2624689.1"/>
    </source>
</evidence>
<evidence type="ECO:0000313" key="2">
    <source>
        <dbReference type="Proteomes" id="UP001500151"/>
    </source>
</evidence>
<organism evidence="1 2">
    <name type="scientific">Streptomyces vastus</name>
    <dbReference type="NCBI Taxonomy" id="285451"/>
    <lineage>
        <taxon>Bacteria</taxon>
        <taxon>Bacillati</taxon>
        <taxon>Actinomycetota</taxon>
        <taxon>Actinomycetes</taxon>
        <taxon>Kitasatosporales</taxon>
        <taxon>Streptomycetaceae</taxon>
        <taxon>Streptomyces</taxon>
    </lineage>
</organism>
<proteinExistence type="predicted"/>
<dbReference type="EMBL" id="BAAASJ010000015">
    <property type="protein sequence ID" value="GAA2624689.1"/>
    <property type="molecule type" value="Genomic_DNA"/>
</dbReference>